<evidence type="ECO:0000256" key="4">
    <source>
        <dbReference type="ARBA" id="ARBA00022622"/>
    </source>
</evidence>
<evidence type="ECO:0000256" key="6">
    <source>
        <dbReference type="ARBA" id="ARBA00023136"/>
    </source>
</evidence>
<accession>A0AAP0RMT9</accession>
<dbReference type="Pfam" id="PF25079">
    <property type="entry name" value="COB_C"/>
    <property type="match status" value="1"/>
</dbReference>
<keyword evidence="8" id="KW-0449">Lipoprotein</keyword>
<dbReference type="Proteomes" id="UP001415857">
    <property type="component" value="Unassembled WGS sequence"/>
</dbReference>
<keyword evidence="7" id="KW-0325">Glycoprotein</keyword>
<dbReference type="PANTHER" id="PTHR31052:SF19">
    <property type="entry name" value="COBRA-LIKE PROTEIN 7"/>
    <property type="match status" value="1"/>
</dbReference>
<comment type="subcellular location">
    <subcellularLocation>
        <location evidence="1">Cell membrane</location>
        <topology evidence="1">Lipid-anchor</topology>
        <topology evidence="1">GPI-anchor</topology>
    </subcellularLocation>
</comment>
<feature type="transmembrane region" description="Helical" evidence="9">
    <location>
        <begin position="639"/>
        <end position="660"/>
    </location>
</feature>
<sequence>MANPFYFLILTITIFISFPISISQPQTQAPPSPPPPLPPPPGVGSCNGIFLSYVYNLGYPVPPTLLPSDPLHQPYRFQSTVTILNNGLQELKSWKVFVGFQHNEFLVSASNAVLADGTSLPANVSNGTVFAGFPATDLKTAVETAGDWNQMSIQIQLVGTQFGVGAPDVPMPSTITLANDGYLCPPPTQQGNNVTNVCCTIDSTVTSNITLDEGFLPRQNGDLTIMYDVIRTYETDYLAQVTISNHNPLGRLDNWKLSWEWMRDEFIYTMRGAYPEVVDATDCIFGRQGEYYKDKDLSIILNCERRPTIIDLPPTKANDSNLGFIPFCCRNGTILPPSMDPSKSTSVFQMQVYKMPPDLNRTQLIPPQNWKINGTFNPDYQCGSPVRVSPSTFPDPSGLPSESTAIASWQVVCNITKSKEKRPKCCVSFSDFFNDTVIPCNPCACGCTTNPSNICSATAPAILLPAKALLVPFDNRTDFLVDEGYLKKKELPNPLPCGDNCGVSINWHILSDYKRGWSARITLFNWGETGFADWFTAVQLDRAGPGFESVYSFNGSALPGDNSTIFMWGLPGSNHLLAETDGAKPKKDPRLPGTQQTVISFTKKKTPGINVARGDGFPTKVLFNGEECSIPTILPINNGYRMGAATSVFSFLVAFVFLVFMQQ</sequence>
<proteinExistence type="inferred from homology"/>
<evidence type="ECO:0000256" key="2">
    <source>
        <dbReference type="ARBA" id="ARBA00005507"/>
    </source>
</evidence>
<evidence type="ECO:0000256" key="1">
    <source>
        <dbReference type="ARBA" id="ARBA00004609"/>
    </source>
</evidence>
<evidence type="ECO:0000256" key="8">
    <source>
        <dbReference type="ARBA" id="ARBA00023288"/>
    </source>
</evidence>
<reference evidence="12 13" key="1">
    <citation type="journal article" date="2024" name="Plant J.">
        <title>Genome sequences and population genomics reveal climatic adaptation and genomic divergence between two closely related sweetgum species.</title>
        <authorList>
            <person name="Xu W.Q."/>
            <person name="Ren C.Q."/>
            <person name="Zhang X.Y."/>
            <person name="Comes H.P."/>
            <person name="Liu X.H."/>
            <person name="Li Y.G."/>
            <person name="Kettle C.J."/>
            <person name="Jalonen R."/>
            <person name="Gaisberger H."/>
            <person name="Ma Y.Z."/>
            <person name="Qiu Y.X."/>
        </authorList>
    </citation>
    <scope>NUCLEOTIDE SEQUENCE [LARGE SCALE GENOMIC DNA]</scope>
    <source>
        <strain evidence="12">Hangzhou</strain>
    </source>
</reference>
<keyword evidence="5 10" id="KW-0732">Signal</keyword>
<name>A0AAP0RMT9_LIQFO</name>
<dbReference type="EMBL" id="JBBPBK010000007">
    <property type="protein sequence ID" value="KAK9281174.1"/>
    <property type="molecule type" value="Genomic_DNA"/>
</dbReference>
<dbReference type="InterPro" id="IPR006918">
    <property type="entry name" value="COBRA_pln"/>
</dbReference>
<dbReference type="GO" id="GO:0010215">
    <property type="term" value="P:cellulose microfibril organization"/>
    <property type="evidence" value="ECO:0007669"/>
    <property type="project" value="InterPro"/>
</dbReference>
<evidence type="ECO:0000256" key="9">
    <source>
        <dbReference type="SAM" id="Phobius"/>
    </source>
</evidence>
<evidence type="ECO:0000256" key="7">
    <source>
        <dbReference type="ARBA" id="ARBA00023180"/>
    </source>
</evidence>
<dbReference type="GO" id="GO:0005886">
    <property type="term" value="C:plasma membrane"/>
    <property type="evidence" value="ECO:0007669"/>
    <property type="project" value="UniProtKB-SubCell"/>
</dbReference>
<protein>
    <recommendedName>
        <fullName evidence="11">COBRA C-terminal domain-containing protein</fullName>
    </recommendedName>
</protein>
<keyword evidence="9" id="KW-1133">Transmembrane helix</keyword>
<evidence type="ECO:0000256" key="3">
    <source>
        <dbReference type="ARBA" id="ARBA00022475"/>
    </source>
</evidence>
<keyword evidence="6 9" id="KW-0472">Membrane</keyword>
<evidence type="ECO:0000256" key="10">
    <source>
        <dbReference type="SAM" id="SignalP"/>
    </source>
</evidence>
<keyword evidence="4" id="KW-0336">GPI-anchor</keyword>
<dbReference type="PANTHER" id="PTHR31052">
    <property type="entry name" value="COBRA-LIKE PROTEIN 7"/>
    <property type="match status" value="1"/>
</dbReference>
<organism evidence="12 13">
    <name type="scientific">Liquidambar formosana</name>
    <name type="common">Formosan gum</name>
    <dbReference type="NCBI Taxonomy" id="63359"/>
    <lineage>
        <taxon>Eukaryota</taxon>
        <taxon>Viridiplantae</taxon>
        <taxon>Streptophyta</taxon>
        <taxon>Embryophyta</taxon>
        <taxon>Tracheophyta</taxon>
        <taxon>Spermatophyta</taxon>
        <taxon>Magnoliopsida</taxon>
        <taxon>eudicotyledons</taxon>
        <taxon>Gunneridae</taxon>
        <taxon>Pentapetalae</taxon>
        <taxon>Saxifragales</taxon>
        <taxon>Altingiaceae</taxon>
        <taxon>Liquidambar</taxon>
    </lineage>
</organism>
<keyword evidence="9" id="KW-0812">Transmembrane</keyword>
<gene>
    <name evidence="12" type="ORF">L1049_004069</name>
</gene>
<evidence type="ECO:0000259" key="11">
    <source>
        <dbReference type="Pfam" id="PF25079"/>
    </source>
</evidence>
<evidence type="ECO:0000256" key="5">
    <source>
        <dbReference type="ARBA" id="ARBA00022729"/>
    </source>
</evidence>
<dbReference type="AlphaFoldDB" id="A0AAP0RMT9"/>
<keyword evidence="13" id="KW-1185">Reference proteome</keyword>
<evidence type="ECO:0000313" key="13">
    <source>
        <dbReference type="Proteomes" id="UP001415857"/>
    </source>
</evidence>
<feature type="domain" description="COBRA C-terminal" evidence="11">
    <location>
        <begin position="424"/>
        <end position="635"/>
    </location>
</feature>
<dbReference type="InterPro" id="IPR056900">
    <property type="entry name" value="COB_C"/>
</dbReference>
<dbReference type="Pfam" id="PF04833">
    <property type="entry name" value="COBRA"/>
    <property type="match status" value="1"/>
</dbReference>
<comment type="similarity">
    <text evidence="2">Belongs to the COBRA family.</text>
</comment>
<feature type="signal peptide" evidence="10">
    <location>
        <begin position="1"/>
        <end position="23"/>
    </location>
</feature>
<evidence type="ECO:0000313" key="12">
    <source>
        <dbReference type="EMBL" id="KAK9281174.1"/>
    </source>
</evidence>
<feature type="chain" id="PRO_5042908593" description="COBRA C-terminal domain-containing protein" evidence="10">
    <location>
        <begin position="24"/>
        <end position="663"/>
    </location>
</feature>
<comment type="caution">
    <text evidence="12">The sequence shown here is derived from an EMBL/GenBank/DDBJ whole genome shotgun (WGS) entry which is preliminary data.</text>
</comment>
<dbReference type="GO" id="GO:0098552">
    <property type="term" value="C:side of membrane"/>
    <property type="evidence" value="ECO:0007669"/>
    <property type="project" value="UniProtKB-KW"/>
</dbReference>
<keyword evidence="3" id="KW-1003">Cell membrane</keyword>